<keyword evidence="3" id="KW-1185">Reference proteome</keyword>
<feature type="domain" description="DUF1707" evidence="1">
    <location>
        <begin position="15"/>
        <end position="67"/>
    </location>
</feature>
<sequence length="199" mass="22096">MTVEPAPQKPDNPALRLSDADRERVVGWLSTALSEGRLTLVEFEERVDAVLRARTYAEVEPHLADLPVAATSVGRPVQDVVELRSVASNLKRRGRWAVPRRLVVRNKAGNVRLDFAEAVIQHPVVEIDVQVHAGNVKLILPHGATADIDGVQVLAGDAKLKVPAGYDVPDRGPHFVVTGSLKAGNLKVRYRRRFWRWSW</sequence>
<dbReference type="InterPro" id="IPR012551">
    <property type="entry name" value="DUF1707_SHOCT-like"/>
</dbReference>
<dbReference type="Pfam" id="PF08044">
    <property type="entry name" value="DUF1707"/>
    <property type="match status" value="1"/>
</dbReference>
<dbReference type="EMBL" id="JAATVY010000002">
    <property type="protein sequence ID" value="NJC68886.1"/>
    <property type="molecule type" value="Genomic_DNA"/>
</dbReference>
<dbReference type="RefSeq" id="WP_167923768.1">
    <property type="nucleotide sequence ID" value="NZ_JAATVY010000002.1"/>
</dbReference>
<reference evidence="2 3" key="1">
    <citation type="submission" date="2020-03" db="EMBL/GenBank/DDBJ databases">
        <title>WGS of the type strain of Planosporangium spp.</title>
        <authorList>
            <person name="Thawai C."/>
        </authorList>
    </citation>
    <scope>NUCLEOTIDE SEQUENCE [LARGE SCALE GENOMIC DNA]</scope>
    <source>
        <strain evidence="2 3">TBRC 5610</strain>
    </source>
</reference>
<dbReference type="PANTHER" id="PTHR40763">
    <property type="entry name" value="MEMBRANE PROTEIN-RELATED"/>
    <property type="match status" value="1"/>
</dbReference>
<comment type="caution">
    <text evidence="2">The sequence shown here is derived from an EMBL/GenBank/DDBJ whole genome shotgun (WGS) entry which is preliminary data.</text>
</comment>
<proteinExistence type="predicted"/>
<dbReference type="PANTHER" id="PTHR40763:SF5">
    <property type="entry name" value="MEMBRANE PROTEIN"/>
    <property type="match status" value="1"/>
</dbReference>
<dbReference type="Proteomes" id="UP000722989">
    <property type="component" value="Unassembled WGS sequence"/>
</dbReference>
<gene>
    <name evidence="2" type="ORF">HC031_03970</name>
</gene>
<evidence type="ECO:0000313" key="3">
    <source>
        <dbReference type="Proteomes" id="UP000722989"/>
    </source>
</evidence>
<evidence type="ECO:0000313" key="2">
    <source>
        <dbReference type="EMBL" id="NJC68886.1"/>
    </source>
</evidence>
<organism evidence="2 3">
    <name type="scientific">Planosporangium thailandense</name>
    <dbReference type="NCBI Taxonomy" id="765197"/>
    <lineage>
        <taxon>Bacteria</taxon>
        <taxon>Bacillati</taxon>
        <taxon>Actinomycetota</taxon>
        <taxon>Actinomycetes</taxon>
        <taxon>Micromonosporales</taxon>
        <taxon>Micromonosporaceae</taxon>
        <taxon>Planosporangium</taxon>
    </lineage>
</organism>
<accession>A0ABX0XSA7</accession>
<protein>
    <submittedName>
        <fullName evidence="2">DUF1707 domain-containing protein</fullName>
    </submittedName>
</protein>
<name>A0ABX0XSA7_9ACTN</name>
<evidence type="ECO:0000259" key="1">
    <source>
        <dbReference type="Pfam" id="PF08044"/>
    </source>
</evidence>